<evidence type="ECO:0000313" key="1">
    <source>
        <dbReference type="EMBL" id="OHE93065.1"/>
    </source>
</evidence>
<dbReference type="RefSeq" id="XP_022470233.1">
    <property type="nucleotide sequence ID" value="XM_022623245.1"/>
</dbReference>
<dbReference type="EMBL" id="MJBS01000129">
    <property type="protein sequence ID" value="OHE93065.1"/>
    <property type="molecule type" value="Genomic_DNA"/>
</dbReference>
<dbReference type="AlphaFoldDB" id="A0A1G4AVD6"/>
<accession>A0A1G4AVD6</accession>
<comment type="caution">
    <text evidence="1">The sequence shown here is derived from an EMBL/GenBank/DDBJ whole genome shotgun (WGS) entry which is preliminary data.</text>
</comment>
<gene>
    <name evidence="1" type="ORF">CORC01_11622</name>
</gene>
<reference evidence="1 2" key="1">
    <citation type="submission" date="2016-09" db="EMBL/GenBank/DDBJ databases">
        <authorList>
            <person name="Capua I."/>
            <person name="De Benedictis P."/>
            <person name="Joannis T."/>
            <person name="Lombin L.H."/>
            <person name="Cattoli G."/>
        </authorList>
    </citation>
    <scope>NUCLEOTIDE SEQUENCE [LARGE SCALE GENOMIC DNA]</scope>
    <source>
        <strain evidence="1 2">IMI 309357</strain>
    </source>
</reference>
<protein>
    <submittedName>
        <fullName evidence="1">Uncharacterized protein</fullName>
    </submittedName>
</protein>
<name>A0A1G4AVD6_9PEZI</name>
<keyword evidence="2" id="KW-1185">Reference proteome</keyword>
<organism evidence="1 2">
    <name type="scientific">Colletotrichum orchidophilum</name>
    <dbReference type="NCBI Taxonomy" id="1209926"/>
    <lineage>
        <taxon>Eukaryota</taxon>
        <taxon>Fungi</taxon>
        <taxon>Dikarya</taxon>
        <taxon>Ascomycota</taxon>
        <taxon>Pezizomycotina</taxon>
        <taxon>Sordariomycetes</taxon>
        <taxon>Hypocreomycetidae</taxon>
        <taxon>Glomerellales</taxon>
        <taxon>Glomerellaceae</taxon>
        <taxon>Colletotrichum</taxon>
    </lineage>
</organism>
<dbReference type="Proteomes" id="UP000176998">
    <property type="component" value="Unassembled WGS sequence"/>
</dbReference>
<evidence type="ECO:0000313" key="2">
    <source>
        <dbReference type="Proteomes" id="UP000176998"/>
    </source>
</evidence>
<dbReference type="GeneID" id="34564755"/>
<proteinExistence type="predicted"/>
<sequence>MPQCCALLLSVQQSQDVAGKMTQQGCQRSCHLVCQCQFHLHVGSLDNTCRLPRWCFKEDREWLEPVSGTCHNPLDTGPGGVRTHLMS</sequence>